<feature type="domain" description="RING-type" evidence="5">
    <location>
        <begin position="28"/>
        <end position="76"/>
    </location>
</feature>
<proteinExistence type="predicted"/>
<evidence type="ECO:0000313" key="7">
    <source>
        <dbReference type="Proteomes" id="UP000800094"/>
    </source>
</evidence>
<evidence type="ECO:0000256" key="2">
    <source>
        <dbReference type="ARBA" id="ARBA00022771"/>
    </source>
</evidence>
<evidence type="ECO:0000256" key="1">
    <source>
        <dbReference type="ARBA" id="ARBA00022723"/>
    </source>
</evidence>
<dbReference type="RefSeq" id="XP_033683298.1">
    <property type="nucleotide sequence ID" value="XM_033822183.1"/>
</dbReference>
<evidence type="ECO:0000256" key="3">
    <source>
        <dbReference type="ARBA" id="ARBA00022833"/>
    </source>
</evidence>
<keyword evidence="1" id="KW-0479">Metal-binding</keyword>
<dbReference type="Pfam" id="PF13639">
    <property type="entry name" value="zf-RING_2"/>
    <property type="match status" value="1"/>
</dbReference>
<dbReference type="SUPFAM" id="SSF57850">
    <property type="entry name" value="RING/U-box"/>
    <property type="match status" value="1"/>
</dbReference>
<keyword evidence="3" id="KW-0862">Zinc</keyword>
<dbReference type="Proteomes" id="UP000800094">
    <property type="component" value="Unassembled WGS sequence"/>
</dbReference>
<dbReference type="AlphaFoldDB" id="A0A6A6ICI7"/>
<keyword evidence="7" id="KW-1185">Reference proteome</keyword>
<dbReference type="InterPro" id="IPR013083">
    <property type="entry name" value="Znf_RING/FYVE/PHD"/>
</dbReference>
<evidence type="ECO:0000259" key="5">
    <source>
        <dbReference type="PROSITE" id="PS50089"/>
    </source>
</evidence>
<name>A0A6A6ICI7_9PLEO</name>
<accession>A0A6A6ICI7</accession>
<dbReference type="EMBL" id="ML987196">
    <property type="protein sequence ID" value="KAF2248294.1"/>
    <property type="molecule type" value="Genomic_DNA"/>
</dbReference>
<dbReference type="GO" id="GO:0008270">
    <property type="term" value="F:zinc ion binding"/>
    <property type="evidence" value="ECO:0007669"/>
    <property type="project" value="UniProtKB-KW"/>
</dbReference>
<dbReference type="GO" id="GO:0061630">
    <property type="term" value="F:ubiquitin protein ligase activity"/>
    <property type="evidence" value="ECO:0007669"/>
    <property type="project" value="TreeGrafter"/>
</dbReference>
<keyword evidence="2 4" id="KW-0863">Zinc-finger</keyword>
<evidence type="ECO:0000313" key="6">
    <source>
        <dbReference type="EMBL" id="KAF2248294.1"/>
    </source>
</evidence>
<evidence type="ECO:0000256" key="4">
    <source>
        <dbReference type="PROSITE-ProRule" id="PRU00175"/>
    </source>
</evidence>
<dbReference type="GeneID" id="54575513"/>
<dbReference type="PANTHER" id="PTHR45969">
    <property type="entry name" value="RING ZINC FINGER PROTEIN-RELATED"/>
    <property type="match status" value="1"/>
</dbReference>
<gene>
    <name evidence="6" type="ORF">BU26DRAFT_330892</name>
</gene>
<reference evidence="6" key="1">
    <citation type="journal article" date="2020" name="Stud. Mycol.">
        <title>101 Dothideomycetes genomes: a test case for predicting lifestyles and emergence of pathogens.</title>
        <authorList>
            <person name="Haridas S."/>
            <person name="Albert R."/>
            <person name="Binder M."/>
            <person name="Bloem J."/>
            <person name="Labutti K."/>
            <person name="Salamov A."/>
            <person name="Andreopoulos B."/>
            <person name="Baker S."/>
            <person name="Barry K."/>
            <person name="Bills G."/>
            <person name="Bluhm B."/>
            <person name="Cannon C."/>
            <person name="Castanera R."/>
            <person name="Culley D."/>
            <person name="Daum C."/>
            <person name="Ezra D."/>
            <person name="Gonzalez J."/>
            <person name="Henrissat B."/>
            <person name="Kuo A."/>
            <person name="Liang C."/>
            <person name="Lipzen A."/>
            <person name="Lutzoni F."/>
            <person name="Magnuson J."/>
            <person name="Mondo S."/>
            <person name="Nolan M."/>
            <person name="Ohm R."/>
            <person name="Pangilinan J."/>
            <person name="Park H.-J."/>
            <person name="Ramirez L."/>
            <person name="Alfaro M."/>
            <person name="Sun H."/>
            <person name="Tritt A."/>
            <person name="Yoshinaga Y."/>
            <person name="Zwiers L.-H."/>
            <person name="Turgeon B."/>
            <person name="Goodwin S."/>
            <person name="Spatafora J."/>
            <person name="Crous P."/>
            <person name="Grigoriev I."/>
        </authorList>
    </citation>
    <scope>NUCLEOTIDE SEQUENCE</scope>
    <source>
        <strain evidence="6">CBS 122368</strain>
    </source>
</reference>
<dbReference type="PROSITE" id="PS50089">
    <property type="entry name" value="ZF_RING_2"/>
    <property type="match status" value="1"/>
</dbReference>
<dbReference type="InterPro" id="IPR001841">
    <property type="entry name" value="Znf_RING"/>
</dbReference>
<dbReference type="Gene3D" id="3.30.40.10">
    <property type="entry name" value="Zinc/RING finger domain, C3HC4 (zinc finger)"/>
    <property type="match status" value="1"/>
</dbReference>
<dbReference type="OrthoDB" id="8062037at2759"/>
<organism evidence="6 7">
    <name type="scientific">Trematosphaeria pertusa</name>
    <dbReference type="NCBI Taxonomy" id="390896"/>
    <lineage>
        <taxon>Eukaryota</taxon>
        <taxon>Fungi</taxon>
        <taxon>Dikarya</taxon>
        <taxon>Ascomycota</taxon>
        <taxon>Pezizomycotina</taxon>
        <taxon>Dothideomycetes</taxon>
        <taxon>Pleosporomycetidae</taxon>
        <taxon>Pleosporales</taxon>
        <taxon>Massarineae</taxon>
        <taxon>Trematosphaeriaceae</taxon>
        <taxon>Trematosphaeria</taxon>
    </lineage>
</organism>
<protein>
    <recommendedName>
        <fullName evidence="5">RING-type domain-containing protein</fullName>
    </recommendedName>
</protein>
<dbReference type="PANTHER" id="PTHR45969:SF69">
    <property type="entry name" value="FINGER DOMAIN PROTEIN, PUTATIVE (AFU_ORTHOLOGUE AFUA_3G12190)-RELATED"/>
    <property type="match status" value="1"/>
</dbReference>
<sequence length="342" mass="39250">MAHYPPISRRDYIRTRLTPTGPSDEAECPICHDAWNAELLNNIVATHCAHVFHKACILEWFLKSDLDNNNTCPFCRRHCFVPVLTTFRITEEDTDVEVIAEFFERFQATYGGEMQVDYLREVLGFNVQDAEDKDRFRNLLDYFFNITDVDMVEGSAPECGDVAHNLMRSWIILEVLHCLGWLMEPEVWSSLLRERAAYFKRAEHYLLNVPATRSPDFFDAVVRYQRLPVFEFPVTSWSGTRPVTEVIRSLISVERQVPEVSTLAVRSGQAENNGPCGDVMLSGAFGLLVKLCSRELMCVVELQTGCLHRVIVDNERHTVMVETSRNRILLFTFIFGDIDARG</sequence>
<dbReference type="GO" id="GO:0016567">
    <property type="term" value="P:protein ubiquitination"/>
    <property type="evidence" value="ECO:0007669"/>
    <property type="project" value="TreeGrafter"/>
</dbReference>
<dbReference type="SMART" id="SM00184">
    <property type="entry name" value="RING"/>
    <property type="match status" value="1"/>
</dbReference>